<feature type="binding site" evidence="9">
    <location>
        <position position="23"/>
    </location>
    <ligand>
        <name>Mg(2+)</name>
        <dbReference type="ChEBI" id="CHEBI:18420"/>
        <note>catalytic</note>
    </ligand>
</feature>
<dbReference type="GO" id="GO:0043571">
    <property type="term" value="P:maintenance of CRISPR repeat elements"/>
    <property type="evidence" value="ECO:0007669"/>
    <property type="project" value="UniProtKB-UniRule"/>
</dbReference>
<gene>
    <name evidence="9 10" type="primary">cas2</name>
    <name evidence="10" type="ORF">CW751_06685</name>
</gene>
<sequence>MKDNPFLTRLNQYRTMWILVFFDLPTETKLERKAASKFRKSLLNDGFTMFQFSIYLRFCASRENADVHTKRVKLLLPKKGKVGILQITDRQFGMMELFHGVKEVEKESPHQQLELF</sequence>
<dbReference type="SUPFAM" id="SSF143430">
    <property type="entry name" value="TTP0101/SSO1404-like"/>
    <property type="match status" value="1"/>
</dbReference>
<evidence type="ECO:0000313" key="10">
    <source>
        <dbReference type="EMBL" id="PKR80852.1"/>
    </source>
</evidence>
<keyword evidence="7 9" id="KW-0460">Magnesium</keyword>
<keyword evidence="4 9" id="KW-0479">Metal-binding</keyword>
<dbReference type="InterPro" id="IPR021127">
    <property type="entry name" value="CRISPR_associated_Cas2"/>
</dbReference>
<dbReference type="GO" id="GO:0016787">
    <property type="term" value="F:hydrolase activity"/>
    <property type="evidence" value="ECO:0007669"/>
    <property type="project" value="UniProtKB-KW"/>
</dbReference>
<evidence type="ECO:0000256" key="8">
    <source>
        <dbReference type="ARBA" id="ARBA00023118"/>
    </source>
</evidence>
<proteinExistence type="inferred from homology"/>
<evidence type="ECO:0000256" key="3">
    <source>
        <dbReference type="ARBA" id="ARBA00022722"/>
    </source>
</evidence>
<dbReference type="Proteomes" id="UP000236654">
    <property type="component" value="Unassembled WGS sequence"/>
</dbReference>
<evidence type="ECO:0000256" key="6">
    <source>
        <dbReference type="ARBA" id="ARBA00022801"/>
    </source>
</evidence>
<keyword evidence="8 9" id="KW-0051">Antiviral defense</keyword>
<name>A0A2I0R2P3_9FLAO</name>
<accession>A0A2I0R2P3</accession>
<dbReference type="GO" id="GO:0046872">
    <property type="term" value="F:metal ion binding"/>
    <property type="evidence" value="ECO:0007669"/>
    <property type="project" value="UniProtKB-UniRule"/>
</dbReference>
<comment type="cofactor">
    <cofactor evidence="1 9">
        <name>Mg(2+)</name>
        <dbReference type="ChEBI" id="CHEBI:18420"/>
    </cofactor>
</comment>
<dbReference type="GO" id="GO:0051607">
    <property type="term" value="P:defense response to virus"/>
    <property type="evidence" value="ECO:0007669"/>
    <property type="project" value="UniProtKB-UniRule"/>
</dbReference>
<evidence type="ECO:0000256" key="1">
    <source>
        <dbReference type="ARBA" id="ARBA00001946"/>
    </source>
</evidence>
<dbReference type="OrthoDB" id="9791737at2"/>
<dbReference type="EC" id="3.1.-.-" evidence="9"/>
<keyword evidence="5 9" id="KW-0255">Endonuclease</keyword>
<evidence type="ECO:0000256" key="9">
    <source>
        <dbReference type="HAMAP-Rule" id="MF_01471"/>
    </source>
</evidence>
<comment type="function">
    <text evidence="9">CRISPR (clustered regularly interspaced short palindromic repeat), is an adaptive immune system that provides protection against mobile genetic elements (viruses, transposable elements and conjugative plasmids). CRISPR clusters contain sequences complementary to antecedent mobile elements and target invading nucleic acids. CRISPR clusters are transcribed and processed into CRISPR RNA (crRNA). Functions as a ssRNA-specific endoribonuclease. Involved in the integration of spacer DNA into the CRISPR cassette.</text>
</comment>
<protein>
    <recommendedName>
        <fullName evidence="9">CRISPR-associated endoribonuclease Cas2</fullName>
        <ecNumber evidence="9">3.1.-.-</ecNumber>
    </recommendedName>
</protein>
<dbReference type="HAMAP" id="MF_01471">
    <property type="entry name" value="Cas2"/>
    <property type="match status" value="1"/>
</dbReference>
<keyword evidence="3 9" id="KW-0540">Nuclease</keyword>
<evidence type="ECO:0000256" key="7">
    <source>
        <dbReference type="ARBA" id="ARBA00022842"/>
    </source>
</evidence>
<keyword evidence="6 9" id="KW-0378">Hydrolase</keyword>
<comment type="caution">
    <text evidence="10">The sequence shown here is derived from an EMBL/GenBank/DDBJ whole genome shotgun (WGS) entry which is preliminary data.</text>
</comment>
<dbReference type="EMBL" id="PJNI01000007">
    <property type="protein sequence ID" value="PKR80852.1"/>
    <property type="molecule type" value="Genomic_DNA"/>
</dbReference>
<organism evidence="10 11">
    <name type="scientific">Brumimicrobium salinarum</name>
    <dbReference type="NCBI Taxonomy" id="2058658"/>
    <lineage>
        <taxon>Bacteria</taxon>
        <taxon>Pseudomonadati</taxon>
        <taxon>Bacteroidota</taxon>
        <taxon>Flavobacteriia</taxon>
        <taxon>Flavobacteriales</taxon>
        <taxon>Crocinitomicaceae</taxon>
        <taxon>Brumimicrobium</taxon>
    </lineage>
</organism>
<evidence type="ECO:0000313" key="11">
    <source>
        <dbReference type="Proteomes" id="UP000236654"/>
    </source>
</evidence>
<evidence type="ECO:0000256" key="5">
    <source>
        <dbReference type="ARBA" id="ARBA00022759"/>
    </source>
</evidence>
<reference evidence="10 11" key="1">
    <citation type="submission" date="2017-12" db="EMBL/GenBank/DDBJ databases">
        <title>The draft genome sequence of Brumimicrobium saltpan LHR20.</title>
        <authorList>
            <person name="Do Z.-J."/>
            <person name="Luo H.-R."/>
        </authorList>
    </citation>
    <scope>NUCLEOTIDE SEQUENCE [LARGE SCALE GENOMIC DNA]</scope>
    <source>
        <strain evidence="10 11">LHR20</strain>
    </source>
</reference>
<comment type="subunit">
    <text evidence="9">Homodimer, forms a heterotetramer with a Cas1 homodimer.</text>
</comment>
<keyword evidence="11" id="KW-1185">Reference proteome</keyword>
<dbReference type="InterPro" id="IPR019199">
    <property type="entry name" value="Virulence_VapD/CRISPR_Cas2"/>
</dbReference>
<dbReference type="NCBIfam" id="TIGR01573">
    <property type="entry name" value="cas2"/>
    <property type="match status" value="1"/>
</dbReference>
<dbReference type="AlphaFoldDB" id="A0A2I0R2P3"/>
<evidence type="ECO:0000256" key="2">
    <source>
        <dbReference type="ARBA" id="ARBA00009959"/>
    </source>
</evidence>
<evidence type="ECO:0000256" key="4">
    <source>
        <dbReference type="ARBA" id="ARBA00022723"/>
    </source>
</evidence>
<dbReference type="GO" id="GO:0004521">
    <property type="term" value="F:RNA endonuclease activity"/>
    <property type="evidence" value="ECO:0007669"/>
    <property type="project" value="InterPro"/>
</dbReference>
<comment type="similarity">
    <text evidence="2 9">Belongs to the CRISPR-associated endoribonuclease Cas2 protein family.</text>
</comment>
<dbReference type="Pfam" id="PF09827">
    <property type="entry name" value="CRISPR_Cas2"/>
    <property type="match status" value="1"/>
</dbReference>